<dbReference type="Proteomes" id="UP000600071">
    <property type="component" value="Unassembled WGS sequence"/>
</dbReference>
<proteinExistence type="predicted"/>
<accession>A0A832ZWR5</accession>
<dbReference type="EMBL" id="DQVR01000085">
    <property type="protein sequence ID" value="HIQ24164.1"/>
    <property type="molecule type" value="Genomic_DNA"/>
</dbReference>
<protein>
    <submittedName>
        <fullName evidence="1">Uncharacterized protein</fullName>
    </submittedName>
</protein>
<evidence type="ECO:0000313" key="2">
    <source>
        <dbReference type="Proteomes" id="UP000600071"/>
    </source>
</evidence>
<evidence type="ECO:0000313" key="1">
    <source>
        <dbReference type="EMBL" id="HIQ24164.1"/>
    </source>
</evidence>
<organism evidence="1 2">
    <name type="scientific">Pyrodictium delaneyi</name>
    <dbReference type="NCBI Taxonomy" id="1273541"/>
    <lineage>
        <taxon>Archaea</taxon>
        <taxon>Thermoproteota</taxon>
        <taxon>Thermoprotei</taxon>
        <taxon>Desulfurococcales</taxon>
        <taxon>Pyrodictiaceae</taxon>
        <taxon>Pyrodictium</taxon>
    </lineage>
</organism>
<gene>
    <name evidence="1" type="ORF">EYH50_03855</name>
</gene>
<reference evidence="1" key="1">
    <citation type="journal article" date="2020" name="ISME J.">
        <title>Gammaproteobacteria mediating utilization of methyl-, sulfur- and petroleum organic compounds in deep ocean hydrothermal plumes.</title>
        <authorList>
            <person name="Zhou Z."/>
            <person name="Liu Y."/>
            <person name="Pan J."/>
            <person name="Cron B.R."/>
            <person name="Toner B.M."/>
            <person name="Anantharaman K."/>
            <person name="Breier J.A."/>
            <person name="Dick G.J."/>
            <person name="Li M."/>
        </authorList>
    </citation>
    <scope>NUCLEOTIDE SEQUENCE</scope>
    <source>
        <strain evidence="1">SZUA-1523</strain>
    </source>
</reference>
<comment type="caution">
    <text evidence="1">The sequence shown here is derived from an EMBL/GenBank/DDBJ whole genome shotgun (WGS) entry which is preliminary data.</text>
</comment>
<dbReference type="AlphaFoldDB" id="A0A832ZWR5"/>
<sequence length="220" mass="23582">MRRYNPFLVQSLKRLDPVTLLVVLGETSWRLRSAAGEGFSKDAVVGVLVEVLEGLGRGSDAAYVASRQYPLLVNDLRRLGLVEAGDPLEEWPRDVEARVGPLVHRIVDAMEYCRNTCGDIDRCRVVGGAVAAVSLLGGVSAGSPGLRRVLARLYAGESLEKIAGDIASEIGASTEGVLGVLEAMRRLVEEAVRVAADAAEDGCVPRFYVPLGLRVEARRG</sequence>
<name>A0A832ZWR5_9CREN</name>